<evidence type="ECO:0000313" key="8">
    <source>
        <dbReference type="Proteomes" id="UP000298138"/>
    </source>
</evidence>
<dbReference type="PANTHER" id="PTHR12843:SF5">
    <property type="entry name" value="EEF1A LYSINE METHYLTRANSFERASE 2"/>
    <property type="match status" value="1"/>
</dbReference>
<comment type="subcellular location">
    <subcellularLocation>
        <location evidence="5">Cytoplasm</location>
    </subcellularLocation>
</comment>
<dbReference type="SUPFAM" id="SSF53335">
    <property type="entry name" value="S-adenosyl-L-methionine-dependent methyltransferases"/>
    <property type="match status" value="1"/>
</dbReference>
<evidence type="ECO:0000256" key="2">
    <source>
        <dbReference type="ARBA" id="ARBA00022603"/>
    </source>
</evidence>
<evidence type="ECO:0000259" key="6">
    <source>
        <dbReference type="Pfam" id="PF13847"/>
    </source>
</evidence>
<keyword evidence="3 5" id="KW-0808">Transferase</keyword>
<dbReference type="OrthoDB" id="10069295at2759"/>
<evidence type="ECO:0000256" key="4">
    <source>
        <dbReference type="ARBA" id="ARBA00022691"/>
    </source>
</evidence>
<dbReference type="InterPro" id="IPR029063">
    <property type="entry name" value="SAM-dependent_MTases_sf"/>
</dbReference>
<dbReference type="InParanoid" id="A0A4S2N605"/>
<feature type="domain" description="Methyltransferase" evidence="6">
    <location>
        <begin position="68"/>
        <end position="212"/>
    </location>
</feature>
<dbReference type="AlphaFoldDB" id="A0A4S2N605"/>
<dbReference type="FunCoup" id="A0A4S2N605">
    <property type="interactions" value="751"/>
</dbReference>
<keyword evidence="4 5" id="KW-0949">S-adenosyl-L-methionine</keyword>
<name>A0A4S2N605_9PEZI</name>
<dbReference type="Proteomes" id="UP000298138">
    <property type="component" value="Unassembled WGS sequence"/>
</dbReference>
<keyword evidence="8" id="KW-1185">Reference proteome</keyword>
<gene>
    <name evidence="5" type="primary">EFM4</name>
    <name evidence="7" type="ORF">EX30DRAFT_337156</name>
</gene>
<protein>
    <recommendedName>
        <fullName evidence="5">Protein-lysine N-methyltransferase EFM4</fullName>
        <ecNumber evidence="5">2.1.1.-</ecNumber>
    </recommendedName>
    <alternativeName>
        <fullName evidence="5">Elongation factor methyltransferase 4</fullName>
    </alternativeName>
</protein>
<dbReference type="CDD" id="cd02440">
    <property type="entry name" value="AdoMet_MTases"/>
    <property type="match status" value="1"/>
</dbReference>
<keyword evidence="1 5" id="KW-0963">Cytoplasm</keyword>
<reference evidence="7 8" key="1">
    <citation type="submission" date="2019-04" db="EMBL/GenBank/DDBJ databases">
        <title>Comparative genomics and transcriptomics to analyze fruiting body development in filamentous ascomycetes.</title>
        <authorList>
            <consortium name="DOE Joint Genome Institute"/>
            <person name="Lutkenhaus R."/>
            <person name="Traeger S."/>
            <person name="Breuer J."/>
            <person name="Kuo A."/>
            <person name="Lipzen A."/>
            <person name="Pangilinan J."/>
            <person name="Dilworth D."/>
            <person name="Sandor L."/>
            <person name="Poggeler S."/>
            <person name="Barry K."/>
            <person name="Grigoriev I.V."/>
            <person name="Nowrousian M."/>
        </authorList>
    </citation>
    <scope>NUCLEOTIDE SEQUENCE [LARGE SCALE GENOMIC DNA]</scope>
    <source>
        <strain evidence="7 8">CBS 389.68</strain>
    </source>
</reference>
<dbReference type="GO" id="GO:0032259">
    <property type="term" value="P:methylation"/>
    <property type="evidence" value="ECO:0007669"/>
    <property type="project" value="UniProtKB-KW"/>
</dbReference>
<organism evidence="7 8">
    <name type="scientific">Ascodesmis nigricans</name>
    <dbReference type="NCBI Taxonomy" id="341454"/>
    <lineage>
        <taxon>Eukaryota</taxon>
        <taxon>Fungi</taxon>
        <taxon>Dikarya</taxon>
        <taxon>Ascomycota</taxon>
        <taxon>Pezizomycotina</taxon>
        <taxon>Pezizomycetes</taxon>
        <taxon>Pezizales</taxon>
        <taxon>Ascodesmidaceae</taxon>
        <taxon>Ascodesmis</taxon>
    </lineage>
</organism>
<evidence type="ECO:0000256" key="5">
    <source>
        <dbReference type="HAMAP-Rule" id="MF_03188"/>
    </source>
</evidence>
<accession>A0A4S2N605</accession>
<dbReference type="Pfam" id="PF13847">
    <property type="entry name" value="Methyltransf_31"/>
    <property type="match status" value="1"/>
</dbReference>
<proteinExistence type="inferred from homology"/>
<dbReference type="EMBL" id="ML220112">
    <property type="protein sequence ID" value="TGZ84657.1"/>
    <property type="molecule type" value="Genomic_DNA"/>
</dbReference>
<dbReference type="InterPro" id="IPR025714">
    <property type="entry name" value="Methyltranfer_dom"/>
</dbReference>
<keyword evidence="5" id="KW-0813">Transport</keyword>
<dbReference type="STRING" id="341454.A0A4S2N605"/>
<evidence type="ECO:0000313" key="7">
    <source>
        <dbReference type="EMBL" id="TGZ84657.1"/>
    </source>
</evidence>
<comment type="function">
    <text evidence="5">S-adenosyl-L-methionine-dependent protein-lysine N-methyltransferase that mono- and dimethylates elongation factor 1-alpha at 'Lys-316'. May play a role in intracellular transport.</text>
</comment>
<evidence type="ECO:0000256" key="3">
    <source>
        <dbReference type="ARBA" id="ARBA00022679"/>
    </source>
</evidence>
<sequence>MAEPQPTETDLNPSKLGTKEYWDAAYTRETANFLSNPSDEGVIWFDESLAESRILSYLSSSDIPPTSSFLDIGTGNGHLLFELIESEDYDESTAMVGIDYSERSIELSRTIAKEREVEERVRFEIADVIKDELLEAEWVPKGDLECGFDVVLDKGTYDAISLSEETLDDGRRVYEDYPRKVAAVVKKGGLLVITSCNWTEEELEKKMLAEKSLKLHGRVKYPTFSFGGKTGQTICTVCFQKI</sequence>
<dbReference type="GO" id="GO:0016192">
    <property type="term" value="P:vesicle-mediated transport"/>
    <property type="evidence" value="ECO:0007669"/>
    <property type="project" value="UniProtKB-UniRule"/>
</dbReference>
<comment type="similarity">
    <text evidence="5">Belongs to the class I-like SAM-binding methyltransferase superfamily. EFM4 family.</text>
</comment>
<dbReference type="HAMAP" id="MF_03188">
    <property type="entry name" value="Methyltr_EFM4"/>
    <property type="match status" value="1"/>
</dbReference>
<dbReference type="InterPro" id="IPR026635">
    <property type="entry name" value="Efm4/METTL10"/>
</dbReference>
<dbReference type="EC" id="2.1.1.-" evidence="5"/>
<dbReference type="Gene3D" id="3.40.50.150">
    <property type="entry name" value="Vaccinia Virus protein VP39"/>
    <property type="match status" value="1"/>
</dbReference>
<dbReference type="GO" id="GO:0005737">
    <property type="term" value="C:cytoplasm"/>
    <property type="evidence" value="ECO:0007669"/>
    <property type="project" value="UniProtKB-SubCell"/>
</dbReference>
<evidence type="ECO:0000256" key="1">
    <source>
        <dbReference type="ARBA" id="ARBA00022490"/>
    </source>
</evidence>
<dbReference type="PANTHER" id="PTHR12843">
    <property type="entry name" value="PROTEIN-LYSINE N-METHYLTRANSFERASE METTL10"/>
    <property type="match status" value="1"/>
</dbReference>
<keyword evidence="2 5" id="KW-0489">Methyltransferase</keyword>
<dbReference type="GO" id="GO:0016279">
    <property type="term" value="F:protein-lysine N-methyltransferase activity"/>
    <property type="evidence" value="ECO:0007669"/>
    <property type="project" value="UniProtKB-UniRule"/>
</dbReference>